<feature type="domain" description="HTH luxR-type" evidence="2">
    <location>
        <begin position="169"/>
        <end position="234"/>
    </location>
</feature>
<dbReference type="Gene3D" id="1.10.10.10">
    <property type="entry name" value="Winged helix-like DNA-binding domain superfamily/Winged helix DNA-binding domain"/>
    <property type="match status" value="1"/>
</dbReference>
<dbReference type="PROSITE" id="PS50043">
    <property type="entry name" value="HTH_LUXR_2"/>
    <property type="match status" value="1"/>
</dbReference>
<gene>
    <name evidence="3" type="ORF">GK011_12125</name>
    <name evidence="4" type="ORF">GN242_03300</name>
</gene>
<keyword evidence="1" id="KW-0238">DNA-binding</keyword>
<dbReference type="InterPro" id="IPR000792">
    <property type="entry name" value="Tscrpt_reg_LuxR_C"/>
</dbReference>
<dbReference type="Pfam" id="PF00196">
    <property type="entry name" value="GerE"/>
    <property type="match status" value="1"/>
</dbReference>
<dbReference type="Proteomes" id="UP000424752">
    <property type="component" value="Chromosome"/>
</dbReference>
<evidence type="ECO:0000313" key="4">
    <source>
        <dbReference type="EMBL" id="QGU89612.1"/>
    </source>
</evidence>
<evidence type="ECO:0000313" key="6">
    <source>
        <dbReference type="Proteomes" id="UP000480164"/>
    </source>
</evidence>
<dbReference type="AlphaFoldDB" id="A0A6I6EY92"/>
<sequence>MHICIPDIIWRKRSDELSSGGKMELQEEKPRSNTSALIAMMEHLSEPWGIKAPDSQHLYMNKAAYLYTNTPKNFDIEGRLDSDFPAAWAECEDELIEHDRRTQASNGRVAVIETHYWYGQKTLTPFVCEKIPLYGENGDFIGIAWSAKQLNTMSPLKYITRQKPGLFTTEVNNDLFTRSELDTLFLMLQRLSTKEIARIYNLSHRTVENRIYNIYQKAGVHTLNQFEEYCRHAGLDNFIPDRLIEKGIQFI</sequence>
<name>A0A6I6EY92_9GAMM</name>
<dbReference type="CDD" id="cd06170">
    <property type="entry name" value="LuxR_C_like"/>
    <property type="match status" value="1"/>
</dbReference>
<accession>A0A6I6EY92</accession>
<dbReference type="GO" id="GO:0006355">
    <property type="term" value="P:regulation of DNA-templated transcription"/>
    <property type="evidence" value="ECO:0007669"/>
    <property type="project" value="InterPro"/>
</dbReference>
<evidence type="ECO:0000256" key="1">
    <source>
        <dbReference type="ARBA" id="ARBA00023125"/>
    </source>
</evidence>
<keyword evidence="6" id="KW-1185">Reference proteome</keyword>
<dbReference type="GO" id="GO:0003677">
    <property type="term" value="F:DNA binding"/>
    <property type="evidence" value="ECO:0007669"/>
    <property type="project" value="UniProtKB-KW"/>
</dbReference>
<accession>A0A6L6GQ24</accession>
<dbReference type="InterPro" id="IPR016032">
    <property type="entry name" value="Sig_transdc_resp-reg_C-effctor"/>
</dbReference>
<evidence type="ECO:0000313" key="3">
    <source>
        <dbReference type="EMBL" id="MTD27683.1"/>
    </source>
</evidence>
<reference evidence="3 6" key="1">
    <citation type="submission" date="2019-11" db="EMBL/GenBank/DDBJ databases">
        <title>Erwinia sp. nov., isolated from feces of birds in Tibet plateau of China.</title>
        <authorList>
            <person name="Ge Y."/>
        </authorList>
    </citation>
    <scope>NUCLEOTIDE SEQUENCE [LARGE SCALE GENOMIC DNA]</scope>
    <source>
        <strain evidence="3 6">J316</strain>
    </source>
</reference>
<protein>
    <submittedName>
        <fullName evidence="4">LuxR family transcriptional regulator</fullName>
    </submittedName>
</protein>
<dbReference type="KEGG" id="erwi:GN242_03300"/>
<organism evidence="4 5">
    <name type="scientific">Erwinia sorbitola</name>
    <dbReference type="NCBI Taxonomy" id="2681984"/>
    <lineage>
        <taxon>Bacteria</taxon>
        <taxon>Pseudomonadati</taxon>
        <taxon>Pseudomonadota</taxon>
        <taxon>Gammaproteobacteria</taxon>
        <taxon>Enterobacterales</taxon>
        <taxon>Erwiniaceae</taxon>
        <taxon>Erwinia</taxon>
    </lineage>
</organism>
<proteinExistence type="predicted"/>
<dbReference type="Proteomes" id="UP000480164">
    <property type="component" value="Unassembled WGS sequence"/>
</dbReference>
<dbReference type="EMBL" id="CP046509">
    <property type="protein sequence ID" value="QGU89612.1"/>
    <property type="molecule type" value="Genomic_DNA"/>
</dbReference>
<reference evidence="4 5" key="2">
    <citation type="submission" date="2019-12" db="EMBL/GenBank/DDBJ databases">
        <title>Erwinia sp. nov., isolated from droppings of birds in the Qinghai-Tiebt plateau of China.</title>
        <authorList>
            <person name="Ge Y."/>
        </authorList>
    </citation>
    <scope>NUCLEOTIDE SEQUENCE [LARGE SCALE GENOMIC DNA]</scope>
    <source>
        <strain evidence="4 5">J780</strain>
    </source>
</reference>
<dbReference type="SUPFAM" id="SSF46894">
    <property type="entry name" value="C-terminal effector domain of the bipartite response regulators"/>
    <property type="match status" value="1"/>
</dbReference>
<dbReference type="InterPro" id="IPR036388">
    <property type="entry name" value="WH-like_DNA-bd_sf"/>
</dbReference>
<evidence type="ECO:0000259" key="2">
    <source>
        <dbReference type="PROSITE" id="PS50043"/>
    </source>
</evidence>
<evidence type="ECO:0000313" key="5">
    <source>
        <dbReference type="Proteomes" id="UP000424752"/>
    </source>
</evidence>
<dbReference type="EMBL" id="WLZX01000004">
    <property type="protein sequence ID" value="MTD27683.1"/>
    <property type="molecule type" value="Genomic_DNA"/>
</dbReference>
<dbReference type="SMART" id="SM00421">
    <property type="entry name" value="HTH_LUXR"/>
    <property type="match status" value="1"/>
</dbReference>